<evidence type="ECO:0000256" key="12">
    <source>
        <dbReference type="ARBA" id="ARBA00044891"/>
    </source>
</evidence>
<comment type="catalytic activity">
    <reaction evidence="9">
        <text>L-histidyl-glycine(out) = L-histidyl-glycine(in)</text>
        <dbReference type="Rhea" id="RHEA:79395"/>
        <dbReference type="ChEBI" id="CHEBI:229957"/>
    </reaction>
</comment>
<comment type="catalytic activity">
    <reaction evidence="8">
        <text>L-lysyl-L-alanine(out) = L-lysyl-L-alanine(in)</text>
        <dbReference type="Rhea" id="RHEA:79399"/>
        <dbReference type="ChEBI" id="CHEBI:229954"/>
    </reaction>
</comment>
<evidence type="ECO:0000256" key="5">
    <source>
        <dbReference type="ARBA" id="ARBA00022989"/>
    </source>
</evidence>
<comment type="catalytic activity">
    <reaction evidence="16">
        <text>L-lysyl-L-lysine(out) = L-lysyl-L-lysine(in)</text>
        <dbReference type="Rhea" id="RHEA:79403"/>
        <dbReference type="ChEBI" id="CHEBI:229956"/>
    </reaction>
</comment>
<evidence type="ECO:0000256" key="24">
    <source>
        <dbReference type="ARBA" id="ARBA00046376"/>
    </source>
</evidence>
<evidence type="ECO:0000256" key="10">
    <source>
        <dbReference type="ARBA" id="ARBA00044881"/>
    </source>
</evidence>
<comment type="similarity">
    <text evidence="2">Belongs to the major facilitator superfamily.</text>
</comment>
<evidence type="ECO:0000256" key="14">
    <source>
        <dbReference type="ARBA" id="ARBA00044898"/>
    </source>
</evidence>
<evidence type="ECO:0000256" key="4">
    <source>
        <dbReference type="ARBA" id="ARBA00022692"/>
    </source>
</evidence>
<feature type="transmembrane region" description="Helical" evidence="25">
    <location>
        <begin position="128"/>
        <end position="156"/>
    </location>
</feature>
<evidence type="ECO:0000256" key="11">
    <source>
        <dbReference type="ARBA" id="ARBA00044884"/>
    </source>
</evidence>
<feature type="domain" description="Major facilitator superfamily (MFS) profile" evidence="26">
    <location>
        <begin position="1"/>
        <end position="402"/>
    </location>
</feature>
<evidence type="ECO:0000256" key="2">
    <source>
        <dbReference type="ARBA" id="ARBA00008335"/>
    </source>
</evidence>
<feature type="transmembrane region" description="Helical" evidence="25">
    <location>
        <begin position="95"/>
        <end position="116"/>
    </location>
</feature>
<evidence type="ECO:0000256" key="7">
    <source>
        <dbReference type="ARBA" id="ARBA00023228"/>
    </source>
</evidence>
<evidence type="ECO:0000313" key="27">
    <source>
        <dbReference type="EMBL" id="UTC24259.1"/>
    </source>
</evidence>
<feature type="transmembrane region" description="Helical" evidence="25">
    <location>
        <begin position="247"/>
        <end position="269"/>
    </location>
</feature>
<comment type="function">
    <text evidence="23">Lysosomal dipeptide uniporter that selectively exports lysine, arginine or histidine-containing dipeptides with a net positive charge from the lysosome lumen into the cytosol. Could play a role in a specific type of protein O-glycosylation indirectly regulating macrophages migration and tissue invasion. Also essential for liver homeostasis.</text>
</comment>
<dbReference type="PANTHER" id="PTHR23512">
    <property type="entry name" value="MAJOR FACILITATOR SUPERFAMILY DOMAIN-CONTAINING PROTEIN 1"/>
    <property type="match status" value="1"/>
</dbReference>
<comment type="catalytic activity">
    <reaction evidence="17">
        <text>L-arginyl-glycine(out) = L-arginyl-glycine(in)</text>
        <dbReference type="Rhea" id="RHEA:79391"/>
        <dbReference type="ChEBI" id="CHEBI:229955"/>
    </reaction>
</comment>
<comment type="catalytic activity">
    <reaction evidence="20">
        <text>L-lysyl-glycine(out) = L-lysyl-glycine(in)</text>
        <dbReference type="Rhea" id="RHEA:79407"/>
        <dbReference type="ChEBI" id="CHEBI:191202"/>
    </reaction>
</comment>
<feature type="transmembrane region" description="Helical" evidence="25">
    <location>
        <begin position="6"/>
        <end position="26"/>
    </location>
</feature>
<dbReference type="SUPFAM" id="SSF103473">
    <property type="entry name" value="MFS general substrate transporter"/>
    <property type="match status" value="1"/>
</dbReference>
<dbReference type="InterPro" id="IPR036259">
    <property type="entry name" value="MFS_trans_sf"/>
</dbReference>
<keyword evidence="6 25" id="KW-0472">Membrane</keyword>
<evidence type="ECO:0000256" key="15">
    <source>
        <dbReference type="ARBA" id="ARBA00044899"/>
    </source>
</evidence>
<evidence type="ECO:0000256" key="16">
    <source>
        <dbReference type="ARBA" id="ARBA00044900"/>
    </source>
</evidence>
<sequence length="414" mass="45339">MNVFGVFMWFLGASSFLMQYICRVAVSVMHTPLMHSLSVNASELGQIAAGFYYPYLVMQLFVGRIVDRYAAHKVLIITSVLFLMGNQWFSEAHSMSSALFARGLQGIAGAFTFVVTMKLAMAWLDRRYLATFAALTQVMGMLGAALGSGLVSLLLVNYEWRGVLKLLSMATLALIVFMLIFLQSQHEEQPVNDVSLLAGLKKVMSNTQTWYNALYAGLIYLPTAAFGEFWGVDYLTHTNSVISEHEASIAVSMIFIGWAIGGVCTGFLSDYLGQRRQIMMTSSVLSLLFILPVLYINSLSAMGIYTCLMLYGMSNTGLVLAYAKAGEINGDDVSGVSIAFCNMWSILCGTIAMPAIGFVLDLSWKGQLDSGIRVYEVSAYTNAVALFPLALLLSFLAAYQLNETLTTLPQKKGL</sequence>
<dbReference type="InterPro" id="IPR052187">
    <property type="entry name" value="MFSD1"/>
</dbReference>
<comment type="catalytic activity">
    <reaction evidence="15">
        <text>L-arginyl-L-alpha-amino acid(out) = L-arginyl-L-alpha-amino acid(in)</text>
        <dbReference type="Rhea" id="RHEA:79371"/>
        <dbReference type="ChEBI" id="CHEBI:84315"/>
    </reaction>
</comment>
<evidence type="ECO:0000259" key="26">
    <source>
        <dbReference type="PROSITE" id="PS50850"/>
    </source>
</evidence>
<evidence type="ECO:0000256" key="9">
    <source>
        <dbReference type="ARBA" id="ARBA00044878"/>
    </source>
</evidence>
<evidence type="ECO:0000256" key="3">
    <source>
        <dbReference type="ARBA" id="ARBA00022448"/>
    </source>
</evidence>
<protein>
    <recommendedName>
        <fullName evidence="21">Lysosomal dipeptide transporter MFSD1</fullName>
    </recommendedName>
    <alternativeName>
        <fullName evidence="22">Major facilitator superfamily domain-containing protein 1</fullName>
    </alternativeName>
</protein>
<evidence type="ECO:0000256" key="19">
    <source>
        <dbReference type="ARBA" id="ARBA00044919"/>
    </source>
</evidence>
<dbReference type="EMBL" id="CP092900">
    <property type="protein sequence ID" value="UTC24259.1"/>
    <property type="molecule type" value="Genomic_DNA"/>
</dbReference>
<organism evidence="27 28">
    <name type="scientific">Candidatus Comchoanobacter bicostacola</name>
    <dbReference type="NCBI Taxonomy" id="2919598"/>
    <lineage>
        <taxon>Bacteria</taxon>
        <taxon>Pseudomonadati</taxon>
        <taxon>Pseudomonadota</taxon>
        <taxon>Gammaproteobacteria</taxon>
        <taxon>Candidatus Comchoanobacterales</taxon>
        <taxon>Candidatus Comchoanobacteraceae</taxon>
        <taxon>Candidatus Comchoanobacter</taxon>
    </lineage>
</organism>
<reference evidence="27 28" key="1">
    <citation type="journal article" date="2022" name="Nat. Microbiol.">
        <title>The microbiome of a bacterivorous marine choanoflagellate contains a resource-demanding obligate bacterial associate.</title>
        <authorList>
            <person name="Needham D.M."/>
            <person name="Poirier C."/>
            <person name="Bachy C."/>
            <person name="George E.E."/>
            <person name="Wilken S."/>
            <person name="Yung C.C.M."/>
            <person name="Limardo A.J."/>
            <person name="Morando M."/>
            <person name="Sudek L."/>
            <person name="Malmstrom R.R."/>
            <person name="Keeling P.J."/>
            <person name="Santoro A.E."/>
            <person name="Worden A.Z."/>
        </authorList>
    </citation>
    <scope>NUCLEOTIDE SEQUENCE [LARGE SCALE GENOMIC DNA]</scope>
    <source>
        <strain evidence="27 28">Comchoano-1</strain>
    </source>
</reference>
<comment type="subunit">
    <text evidence="24">Homodimer. Interacts with lysosomal protein GLMP (via lumenal domain); the interaction starts while both proteins are still in the endoplasmic reticulum and is required for stabilization of MFSD1 in lysosomes but has no direct effect on its targeting to lysosomes or transporter activity.</text>
</comment>
<feature type="transmembrane region" description="Helical" evidence="25">
    <location>
        <begin position="380"/>
        <end position="401"/>
    </location>
</feature>
<accession>A0ABY5DKL2</accession>
<keyword evidence="7" id="KW-0458">Lysosome</keyword>
<evidence type="ECO:0000256" key="6">
    <source>
        <dbReference type="ARBA" id="ARBA00023136"/>
    </source>
</evidence>
<comment type="catalytic activity">
    <reaction evidence="10">
        <text>L-alpha-aminoacyl-L-arginine(out) = L-alpha-aminoacyl-L-arginine(in)</text>
        <dbReference type="Rhea" id="RHEA:79367"/>
        <dbReference type="ChEBI" id="CHEBI:229968"/>
    </reaction>
</comment>
<feature type="transmembrane region" description="Helical" evidence="25">
    <location>
        <begin position="162"/>
        <end position="182"/>
    </location>
</feature>
<comment type="catalytic activity">
    <reaction evidence="11">
        <text>L-alpha-aminoacyl-L-histidine(out) = L-alpha-aminoacyl-L-histidine(in)</text>
        <dbReference type="Rhea" id="RHEA:79375"/>
        <dbReference type="ChEBI" id="CHEBI:229967"/>
    </reaction>
</comment>
<dbReference type="InterPro" id="IPR020846">
    <property type="entry name" value="MFS_dom"/>
</dbReference>
<comment type="catalytic activity">
    <reaction evidence="19">
        <text>L-alanyl-L-lysine(out) = L-alanyl-L-lysine(in)</text>
        <dbReference type="Rhea" id="RHEA:79415"/>
        <dbReference type="ChEBI" id="CHEBI:192470"/>
    </reaction>
</comment>
<evidence type="ECO:0000256" key="8">
    <source>
        <dbReference type="ARBA" id="ARBA00044876"/>
    </source>
</evidence>
<comment type="subcellular location">
    <subcellularLocation>
        <location evidence="1">Lysosome membrane</location>
        <topology evidence="1">Multi-pass membrane protein</topology>
    </subcellularLocation>
</comment>
<keyword evidence="5 25" id="KW-1133">Transmembrane helix</keyword>
<evidence type="ECO:0000256" key="21">
    <source>
        <dbReference type="ARBA" id="ARBA00044985"/>
    </source>
</evidence>
<keyword evidence="3" id="KW-0813">Transport</keyword>
<feature type="transmembrane region" description="Helical" evidence="25">
    <location>
        <begin position="278"/>
        <end position="296"/>
    </location>
</feature>
<evidence type="ECO:0000256" key="17">
    <source>
        <dbReference type="ARBA" id="ARBA00044903"/>
    </source>
</evidence>
<evidence type="ECO:0000256" key="1">
    <source>
        <dbReference type="ARBA" id="ARBA00004155"/>
    </source>
</evidence>
<dbReference type="PROSITE" id="PS50850">
    <property type="entry name" value="MFS"/>
    <property type="match status" value="1"/>
</dbReference>
<comment type="catalytic activity">
    <reaction evidence="14">
        <text>L-aspartyl-L-lysine(out) = L-aspartyl-L-lysine(in)</text>
        <dbReference type="Rhea" id="RHEA:79411"/>
        <dbReference type="ChEBI" id="CHEBI:229953"/>
    </reaction>
</comment>
<proteinExistence type="inferred from homology"/>
<comment type="catalytic activity">
    <reaction evidence="13">
        <text>L-alpha-aminoacyl-L-lysine(out) = L-alpha-aminoacyl-L-lysine(in)</text>
        <dbReference type="Rhea" id="RHEA:79383"/>
        <dbReference type="ChEBI" id="CHEBI:229966"/>
    </reaction>
</comment>
<evidence type="ECO:0000256" key="20">
    <source>
        <dbReference type="ARBA" id="ARBA00044924"/>
    </source>
</evidence>
<keyword evidence="28" id="KW-1185">Reference proteome</keyword>
<feature type="transmembrane region" description="Helical" evidence="25">
    <location>
        <begin position="335"/>
        <end position="360"/>
    </location>
</feature>
<dbReference type="Gene3D" id="1.20.1250.20">
    <property type="entry name" value="MFS general substrate transporter like domains"/>
    <property type="match status" value="2"/>
</dbReference>
<dbReference type="InterPro" id="IPR011701">
    <property type="entry name" value="MFS"/>
</dbReference>
<name>A0ABY5DKL2_9GAMM</name>
<dbReference type="CDD" id="cd06174">
    <property type="entry name" value="MFS"/>
    <property type="match status" value="1"/>
</dbReference>
<dbReference type="Proteomes" id="UP001055955">
    <property type="component" value="Chromosome"/>
</dbReference>
<comment type="catalytic activity">
    <reaction evidence="18">
        <text>L-histidyl-L-alpha-amino acid(out) = L-histidyl-L-alpha-amino acid(in)</text>
        <dbReference type="Rhea" id="RHEA:79379"/>
        <dbReference type="ChEBI" id="CHEBI:229964"/>
    </reaction>
</comment>
<dbReference type="RefSeq" id="WP_258568044.1">
    <property type="nucleotide sequence ID" value="NZ_CP092900.1"/>
</dbReference>
<evidence type="ECO:0000256" key="25">
    <source>
        <dbReference type="SAM" id="Phobius"/>
    </source>
</evidence>
<evidence type="ECO:0000256" key="22">
    <source>
        <dbReference type="ARBA" id="ARBA00045018"/>
    </source>
</evidence>
<feature type="transmembrane region" description="Helical" evidence="25">
    <location>
        <begin position="70"/>
        <end position="89"/>
    </location>
</feature>
<evidence type="ECO:0000256" key="18">
    <source>
        <dbReference type="ARBA" id="ARBA00044912"/>
    </source>
</evidence>
<feature type="transmembrane region" description="Helical" evidence="25">
    <location>
        <begin position="302"/>
        <end position="323"/>
    </location>
</feature>
<comment type="catalytic activity">
    <reaction evidence="12">
        <text>L-lysyl-L-alpha-amino acid(out) = L-lysyl-L-alpha-amino acid(in)</text>
        <dbReference type="Rhea" id="RHEA:79387"/>
        <dbReference type="ChEBI" id="CHEBI:229965"/>
    </reaction>
</comment>
<gene>
    <name evidence="27" type="ORF">MMH89_03350</name>
</gene>
<evidence type="ECO:0000313" key="28">
    <source>
        <dbReference type="Proteomes" id="UP001055955"/>
    </source>
</evidence>
<dbReference type="PANTHER" id="PTHR23512:SF3">
    <property type="entry name" value="MAJOR FACILITATOR SUPERFAMILY DOMAIN-CONTAINING PROTEIN 1"/>
    <property type="match status" value="1"/>
</dbReference>
<dbReference type="Pfam" id="PF07690">
    <property type="entry name" value="MFS_1"/>
    <property type="match status" value="1"/>
</dbReference>
<keyword evidence="4 25" id="KW-0812">Transmembrane</keyword>
<evidence type="ECO:0000256" key="23">
    <source>
        <dbReference type="ARBA" id="ARBA00045709"/>
    </source>
</evidence>
<feature type="transmembrane region" description="Helical" evidence="25">
    <location>
        <begin position="210"/>
        <end position="227"/>
    </location>
</feature>
<evidence type="ECO:0000256" key="13">
    <source>
        <dbReference type="ARBA" id="ARBA00044893"/>
    </source>
</evidence>